<dbReference type="AlphaFoldDB" id="A0A833VC78"/>
<organism evidence="15 16">
    <name type="scientific">Carex littledalei</name>
    <dbReference type="NCBI Taxonomy" id="544730"/>
    <lineage>
        <taxon>Eukaryota</taxon>
        <taxon>Viridiplantae</taxon>
        <taxon>Streptophyta</taxon>
        <taxon>Embryophyta</taxon>
        <taxon>Tracheophyta</taxon>
        <taxon>Spermatophyta</taxon>
        <taxon>Magnoliopsida</taxon>
        <taxon>Liliopsida</taxon>
        <taxon>Poales</taxon>
        <taxon>Cyperaceae</taxon>
        <taxon>Cyperoideae</taxon>
        <taxon>Cariceae</taxon>
        <taxon>Carex</taxon>
        <taxon>Carex subgen. Euthyceras</taxon>
    </lineage>
</organism>
<dbReference type="OrthoDB" id="10264738at2759"/>
<evidence type="ECO:0000313" key="16">
    <source>
        <dbReference type="Proteomes" id="UP000623129"/>
    </source>
</evidence>
<comment type="catalytic activity">
    <reaction evidence="11">
        <text>O-phospho-L-threonyl-[protein] + H2O = L-threonyl-[protein] + phosphate</text>
        <dbReference type="Rhea" id="RHEA:47004"/>
        <dbReference type="Rhea" id="RHEA-COMP:11060"/>
        <dbReference type="Rhea" id="RHEA-COMP:11605"/>
        <dbReference type="ChEBI" id="CHEBI:15377"/>
        <dbReference type="ChEBI" id="CHEBI:30013"/>
        <dbReference type="ChEBI" id="CHEBI:43474"/>
        <dbReference type="ChEBI" id="CHEBI:61977"/>
        <dbReference type="EC" id="3.1.3.16"/>
    </reaction>
</comment>
<evidence type="ECO:0000256" key="1">
    <source>
        <dbReference type="ARBA" id="ARBA00001936"/>
    </source>
</evidence>
<evidence type="ECO:0000259" key="14">
    <source>
        <dbReference type="PROSITE" id="PS51746"/>
    </source>
</evidence>
<dbReference type="EMBL" id="SWLB01000010">
    <property type="protein sequence ID" value="KAF3333506.1"/>
    <property type="molecule type" value="Genomic_DNA"/>
</dbReference>
<sequence length="361" mass="39274">MEGESVKLGRNGGPSGDGRPPLSKPVLSRHSSFVRSRESNVAPPEPQKSTTERCGNDYVPVVRSGACADIGSRHSMEDVYFCCDDFTKHYGVKNFDEEPSAFYGVFDGHGGKHAADFACSNLLKYILQDVDFPMDIEKVISSAFLQTDSAFAEACSDNCSLESGTTALAALVVGRSLIVANAGDCRAVLCRRGKAVEMSRDHKPSCSSELLRIEALGGYVYDGYLNGQLSVARALGDWHMEGLKGPCGPLSAEPEVIVTRLTEEDEFLIMGCDGLWDVFRSQNAVDFARRNLQVHNNPAICCRELVDEALKRKSGDNLSVVIVCFNQKPPPVLTSPRPRVQRSISAEGLKELQGFLDSLSN</sequence>
<keyword evidence="7" id="KW-0460">Magnesium</keyword>
<evidence type="ECO:0000256" key="12">
    <source>
        <dbReference type="RuleBase" id="RU003465"/>
    </source>
</evidence>
<dbReference type="FunFam" id="3.60.40.10:FF:000004">
    <property type="entry name" value="Probable protein phosphatase 2C 22"/>
    <property type="match status" value="1"/>
</dbReference>
<dbReference type="GO" id="GO:0046872">
    <property type="term" value="F:metal ion binding"/>
    <property type="evidence" value="ECO:0007669"/>
    <property type="project" value="UniProtKB-KW"/>
</dbReference>
<comment type="similarity">
    <text evidence="3 12">Belongs to the PP2C family.</text>
</comment>
<dbReference type="PROSITE" id="PS51746">
    <property type="entry name" value="PPM_2"/>
    <property type="match status" value="1"/>
</dbReference>
<evidence type="ECO:0000256" key="7">
    <source>
        <dbReference type="ARBA" id="ARBA00022842"/>
    </source>
</evidence>
<evidence type="ECO:0000256" key="11">
    <source>
        <dbReference type="ARBA" id="ARBA00048336"/>
    </source>
</evidence>
<dbReference type="CDD" id="cd00143">
    <property type="entry name" value="PP2Cc"/>
    <property type="match status" value="1"/>
</dbReference>
<proteinExistence type="inferred from homology"/>
<evidence type="ECO:0000256" key="13">
    <source>
        <dbReference type="SAM" id="MobiDB-lite"/>
    </source>
</evidence>
<dbReference type="Proteomes" id="UP000623129">
    <property type="component" value="Unassembled WGS sequence"/>
</dbReference>
<evidence type="ECO:0000256" key="9">
    <source>
        <dbReference type="ARBA" id="ARBA00023211"/>
    </source>
</evidence>
<gene>
    <name evidence="15" type="ORF">FCM35_KLT01197</name>
</gene>
<feature type="region of interest" description="Disordered" evidence="13">
    <location>
        <begin position="1"/>
        <end position="55"/>
    </location>
</feature>
<keyword evidence="8 12" id="KW-0904">Protein phosphatase</keyword>
<dbReference type="InterPro" id="IPR000222">
    <property type="entry name" value="PP2C_BS"/>
</dbReference>
<dbReference type="PANTHER" id="PTHR13832">
    <property type="entry name" value="PROTEIN PHOSPHATASE 2C"/>
    <property type="match status" value="1"/>
</dbReference>
<dbReference type="GO" id="GO:0005634">
    <property type="term" value="C:nucleus"/>
    <property type="evidence" value="ECO:0007669"/>
    <property type="project" value="UniProtKB-ARBA"/>
</dbReference>
<evidence type="ECO:0000256" key="4">
    <source>
        <dbReference type="ARBA" id="ARBA00013081"/>
    </source>
</evidence>
<accession>A0A833VC78</accession>
<evidence type="ECO:0000256" key="10">
    <source>
        <dbReference type="ARBA" id="ARBA00047761"/>
    </source>
</evidence>
<dbReference type="InterPro" id="IPR036457">
    <property type="entry name" value="PPM-type-like_dom_sf"/>
</dbReference>
<comment type="cofactor">
    <cofactor evidence="1">
        <name>Mn(2+)</name>
        <dbReference type="ChEBI" id="CHEBI:29035"/>
    </cofactor>
</comment>
<dbReference type="SUPFAM" id="SSF81606">
    <property type="entry name" value="PP2C-like"/>
    <property type="match status" value="1"/>
</dbReference>
<name>A0A833VC78_9POAL</name>
<dbReference type="InterPro" id="IPR015655">
    <property type="entry name" value="PP2C"/>
</dbReference>
<keyword evidence="5" id="KW-0479">Metal-binding</keyword>
<comment type="catalytic activity">
    <reaction evidence="10">
        <text>O-phospho-L-seryl-[protein] + H2O = L-seryl-[protein] + phosphate</text>
        <dbReference type="Rhea" id="RHEA:20629"/>
        <dbReference type="Rhea" id="RHEA-COMP:9863"/>
        <dbReference type="Rhea" id="RHEA-COMP:11604"/>
        <dbReference type="ChEBI" id="CHEBI:15377"/>
        <dbReference type="ChEBI" id="CHEBI:29999"/>
        <dbReference type="ChEBI" id="CHEBI:43474"/>
        <dbReference type="ChEBI" id="CHEBI:83421"/>
        <dbReference type="EC" id="3.1.3.16"/>
    </reaction>
</comment>
<dbReference type="InterPro" id="IPR001932">
    <property type="entry name" value="PPM-type_phosphatase-like_dom"/>
</dbReference>
<dbReference type="PROSITE" id="PS01032">
    <property type="entry name" value="PPM_1"/>
    <property type="match status" value="1"/>
</dbReference>
<feature type="domain" description="PPM-type phosphatase" evidence="14">
    <location>
        <begin position="63"/>
        <end position="325"/>
    </location>
</feature>
<keyword evidence="6 12" id="KW-0378">Hydrolase</keyword>
<reference evidence="15" key="1">
    <citation type="submission" date="2020-01" db="EMBL/GenBank/DDBJ databases">
        <title>Genome sequence of Kobresia littledalei, the first chromosome-level genome in the family Cyperaceae.</title>
        <authorList>
            <person name="Qu G."/>
        </authorList>
    </citation>
    <scope>NUCLEOTIDE SEQUENCE</scope>
    <source>
        <strain evidence="15">C.B.Clarke</strain>
        <tissue evidence="15">Leaf</tissue>
    </source>
</reference>
<evidence type="ECO:0000256" key="2">
    <source>
        <dbReference type="ARBA" id="ARBA00001946"/>
    </source>
</evidence>
<comment type="caution">
    <text evidence="15">The sequence shown here is derived from an EMBL/GenBank/DDBJ whole genome shotgun (WGS) entry which is preliminary data.</text>
</comment>
<evidence type="ECO:0000256" key="8">
    <source>
        <dbReference type="ARBA" id="ARBA00022912"/>
    </source>
</evidence>
<dbReference type="EC" id="3.1.3.16" evidence="4"/>
<dbReference type="PANTHER" id="PTHR13832:SF790">
    <property type="entry name" value="PROTEIN PHOSPHATASE 2C 22-RELATED"/>
    <property type="match status" value="1"/>
</dbReference>
<protein>
    <recommendedName>
        <fullName evidence="4">protein-serine/threonine phosphatase</fullName>
        <ecNumber evidence="4">3.1.3.16</ecNumber>
    </recommendedName>
</protein>
<keyword evidence="9" id="KW-0464">Manganese</keyword>
<dbReference type="GO" id="GO:0004722">
    <property type="term" value="F:protein serine/threonine phosphatase activity"/>
    <property type="evidence" value="ECO:0007669"/>
    <property type="project" value="UniProtKB-EC"/>
</dbReference>
<dbReference type="Gene3D" id="3.60.40.10">
    <property type="entry name" value="PPM-type phosphatase domain"/>
    <property type="match status" value="1"/>
</dbReference>
<comment type="cofactor">
    <cofactor evidence="2">
        <name>Mg(2+)</name>
        <dbReference type="ChEBI" id="CHEBI:18420"/>
    </cofactor>
</comment>
<dbReference type="GO" id="GO:0005737">
    <property type="term" value="C:cytoplasm"/>
    <property type="evidence" value="ECO:0007669"/>
    <property type="project" value="UniProtKB-ARBA"/>
</dbReference>
<evidence type="ECO:0000256" key="6">
    <source>
        <dbReference type="ARBA" id="ARBA00022801"/>
    </source>
</evidence>
<evidence type="ECO:0000313" key="15">
    <source>
        <dbReference type="EMBL" id="KAF3333506.1"/>
    </source>
</evidence>
<evidence type="ECO:0000256" key="5">
    <source>
        <dbReference type="ARBA" id="ARBA00022723"/>
    </source>
</evidence>
<keyword evidence="16" id="KW-1185">Reference proteome</keyword>
<dbReference type="Pfam" id="PF00481">
    <property type="entry name" value="PP2C"/>
    <property type="match status" value="1"/>
</dbReference>
<dbReference type="SMART" id="SM00332">
    <property type="entry name" value="PP2Cc"/>
    <property type="match status" value="1"/>
</dbReference>
<evidence type="ECO:0000256" key="3">
    <source>
        <dbReference type="ARBA" id="ARBA00006702"/>
    </source>
</evidence>